<keyword evidence="3" id="KW-0677">Repeat</keyword>
<feature type="region of interest" description="Disordered" evidence="7">
    <location>
        <begin position="128"/>
        <end position="149"/>
    </location>
</feature>
<evidence type="ECO:0000256" key="5">
    <source>
        <dbReference type="ARBA" id="ARBA00023163"/>
    </source>
</evidence>
<name>A0A6G1I561_9PEZI</name>
<dbReference type="InterPro" id="IPR015943">
    <property type="entry name" value="WD40/YVTN_repeat-like_dom_sf"/>
</dbReference>
<keyword evidence="5" id="KW-0804">Transcription</keyword>
<dbReference type="InterPro" id="IPR001680">
    <property type="entry name" value="WD40_rpt"/>
</dbReference>
<keyword evidence="2 6" id="KW-0853">WD repeat</keyword>
<evidence type="ECO:0000256" key="7">
    <source>
        <dbReference type="SAM" id="MobiDB-lite"/>
    </source>
</evidence>
<keyword evidence="9" id="KW-1185">Reference proteome</keyword>
<dbReference type="SUPFAM" id="SSF50978">
    <property type="entry name" value="WD40 repeat-like"/>
    <property type="match status" value="1"/>
</dbReference>
<organism evidence="8 9">
    <name type="scientific">Trichodelitschia bisporula</name>
    <dbReference type="NCBI Taxonomy" id="703511"/>
    <lineage>
        <taxon>Eukaryota</taxon>
        <taxon>Fungi</taxon>
        <taxon>Dikarya</taxon>
        <taxon>Ascomycota</taxon>
        <taxon>Pezizomycotina</taxon>
        <taxon>Dothideomycetes</taxon>
        <taxon>Dothideomycetes incertae sedis</taxon>
        <taxon>Phaeotrichales</taxon>
        <taxon>Phaeotrichaceae</taxon>
        <taxon>Trichodelitschia</taxon>
    </lineage>
</organism>
<dbReference type="EMBL" id="ML996689">
    <property type="protein sequence ID" value="KAF2403443.1"/>
    <property type="molecule type" value="Genomic_DNA"/>
</dbReference>
<keyword evidence="4" id="KW-0805">Transcription regulation</keyword>
<proteinExistence type="inferred from homology"/>
<dbReference type="Gene3D" id="2.130.10.10">
    <property type="entry name" value="YVTN repeat-like/Quinoprotein amine dehydrogenase"/>
    <property type="match status" value="1"/>
</dbReference>
<dbReference type="InterPro" id="IPR051243">
    <property type="entry name" value="PcG_WD-repeat"/>
</dbReference>
<evidence type="ECO:0000256" key="1">
    <source>
        <dbReference type="ARBA" id="ARBA00008075"/>
    </source>
</evidence>
<dbReference type="AlphaFoldDB" id="A0A6G1I561"/>
<gene>
    <name evidence="8" type="ORF">EJ06DRAFT_527063</name>
</gene>
<comment type="similarity">
    <text evidence="1">Belongs to the WD repeat ESC family.</text>
</comment>
<protein>
    <submittedName>
        <fullName evidence="8">Uncharacterized protein</fullName>
    </submittedName>
</protein>
<dbReference type="Pfam" id="PF00400">
    <property type="entry name" value="WD40"/>
    <property type="match status" value="1"/>
</dbReference>
<dbReference type="PROSITE" id="PS50294">
    <property type="entry name" value="WD_REPEATS_REGION"/>
    <property type="match status" value="1"/>
</dbReference>
<evidence type="ECO:0000256" key="4">
    <source>
        <dbReference type="ARBA" id="ARBA00023015"/>
    </source>
</evidence>
<dbReference type="PANTHER" id="PTHR10253">
    <property type="entry name" value="POLYCOMB PROTEIN"/>
    <property type="match status" value="1"/>
</dbReference>
<dbReference type="OrthoDB" id="7318948at2759"/>
<dbReference type="Proteomes" id="UP000799640">
    <property type="component" value="Unassembled WGS sequence"/>
</dbReference>
<evidence type="ECO:0000256" key="6">
    <source>
        <dbReference type="PROSITE-ProRule" id="PRU00221"/>
    </source>
</evidence>
<sequence>MDHSIRTWNLHPDCAMFPCSTLLDGQGHKSSVASVGFHRTGQYLLSSGMDTIINMWVLPEDIHKLPKPPSEERGNRELMKRVHFPHFSSAEIHSDYVDCVKFYGDLIVSRASKENRILLWKIDGFDSDSDPPSPDVAPTGPDSTGLRDTQRTPLLYALRALHRRAKPSSCSCNGHEWLEDFILGSRAARIGAGPRSGVPRSGFSARWLAAQEQVSVGATRRQHHEYCEQ</sequence>
<dbReference type="PROSITE" id="PS50082">
    <property type="entry name" value="WD_REPEATS_2"/>
    <property type="match status" value="1"/>
</dbReference>
<accession>A0A6G1I561</accession>
<evidence type="ECO:0000256" key="3">
    <source>
        <dbReference type="ARBA" id="ARBA00022737"/>
    </source>
</evidence>
<reference evidence="8" key="1">
    <citation type="journal article" date="2020" name="Stud. Mycol.">
        <title>101 Dothideomycetes genomes: a test case for predicting lifestyles and emergence of pathogens.</title>
        <authorList>
            <person name="Haridas S."/>
            <person name="Albert R."/>
            <person name="Binder M."/>
            <person name="Bloem J."/>
            <person name="Labutti K."/>
            <person name="Salamov A."/>
            <person name="Andreopoulos B."/>
            <person name="Baker S."/>
            <person name="Barry K."/>
            <person name="Bills G."/>
            <person name="Bluhm B."/>
            <person name="Cannon C."/>
            <person name="Castanera R."/>
            <person name="Culley D."/>
            <person name="Daum C."/>
            <person name="Ezra D."/>
            <person name="Gonzalez J."/>
            <person name="Henrissat B."/>
            <person name="Kuo A."/>
            <person name="Liang C."/>
            <person name="Lipzen A."/>
            <person name="Lutzoni F."/>
            <person name="Magnuson J."/>
            <person name="Mondo S."/>
            <person name="Nolan M."/>
            <person name="Ohm R."/>
            <person name="Pangilinan J."/>
            <person name="Park H.-J."/>
            <person name="Ramirez L."/>
            <person name="Alfaro M."/>
            <person name="Sun H."/>
            <person name="Tritt A."/>
            <person name="Yoshinaga Y."/>
            <person name="Zwiers L.-H."/>
            <person name="Turgeon B."/>
            <person name="Goodwin S."/>
            <person name="Spatafora J."/>
            <person name="Crous P."/>
            <person name="Grigoriev I."/>
        </authorList>
    </citation>
    <scope>NUCLEOTIDE SEQUENCE</scope>
    <source>
        <strain evidence="8">CBS 262.69</strain>
    </source>
</reference>
<evidence type="ECO:0000256" key="2">
    <source>
        <dbReference type="ARBA" id="ARBA00022574"/>
    </source>
</evidence>
<dbReference type="InterPro" id="IPR036322">
    <property type="entry name" value="WD40_repeat_dom_sf"/>
</dbReference>
<feature type="repeat" description="WD" evidence="6">
    <location>
        <begin position="25"/>
        <end position="56"/>
    </location>
</feature>
<evidence type="ECO:0000313" key="9">
    <source>
        <dbReference type="Proteomes" id="UP000799640"/>
    </source>
</evidence>
<evidence type="ECO:0000313" key="8">
    <source>
        <dbReference type="EMBL" id="KAF2403443.1"/>
    </source>
</evidence>